<feature type="non-terminal residue" evidence="1">
    <location>
        <position position="1"/>
    </location>
</feature>
<proteinExistence type="predicted"/>
<evidence type="ECO:0000313" key="1">
    <source>
        <dbReference type="EMBL" id="KKM21145.1"/>
    </source>
</evidence>
<dbReference type="EMBL" id="LAZR01013615">
    <property type="protein sequence ID" value="KKM21145.1"/>
    <property type="molecule type" value="Genomic_DNA"/>
</dbReference>
<comment type="caution">
    <text evidence="1">The sequence shown here is derived from an EMBL/GenBank/DDBJ whole genome shotgun (WGS) entry which is preliminary data.</text>
</comment>
<organism evidence="1">
    <name type="scientific">marine sediment metagenome</name>
    <dbReference type="NCBI Taxonomy" id="412755"/>
    <lineage>
        <taxon>unclassified sequences</taxon>
        <taxon>metagenomes</taxon>
        <taxon>ecological metagenomes</taxon>
    </lineage>
</organism>
<accession>A0A0F9KZX4</accession>
<dbReference type="AlphaFoldDB" id="A0A0F9KZX4"/>
<gene>
    <name evidence="1" type="ORF">LCGC14_1638420</name>
</gene>
<reference evidence="1" key="1">
    <citation type="journal article" date="2015" name="Nature">
        <title>Complex archaea that bridge the gap between prokaryotes and eukaryotes.</title>
        <authorList>
            <person name="Spang A."/>
            <person name="Saw J.H."/>
            <person name="Jorgensen S.L."/>
            <person name="Zaremba-Niedzwiedzka K."/>
            <person name="Martijn J."/>
            <person name="Lind A.E."/>
            <person name="van Eijk R."/>
            <person name="Schleper C."/>
            <person name="Guy L."/>
            <person name="Ettema T.J."/>
        </authorList>
    </citation>
    <scope>NUCLEOTIDE SEQUENCE</scope>
</reference>
<name>A0A0F9KZX4_9ZZZZ</name>
<sequence length="119" mass="12418">SHTARCIANSNITDGDEVLASVVVFVLWSPGLLAGGRRRPGSSASWSAGRCALPDCPSVSSLCHRLNGIDTRRNVPFLVAQTTTTNVVLASAVLSACDHGSKRDIEGLPRAGSCSAQDR</sequence>
<protein>
    <submittedName>
        <fullName evidence="1">Uncharacterized protein</fullName>
    </submittedName>
</protein>